<sequence length="218" mass="23905">MEVDDEFTRPVRKVGFSTAMGFLGAALIVAGLIAADTTHDGVRNVALGVIGSLLASIVFATLSEYSDTPQSRITEALRRSLLSVRAIERETRDRLQAGVISVSDKREHNPDYWFSILAKATDRLDIVGNSLSGWVQGEFRARLKSAVARILRDGGQVRIVFMDPDSLVAKAKTQLLGKDYSGHILDFVSLLGELMDEYKESFEGGQLDIQLAKDDLTC</sequence>
<dbReference type="Proteomes" id="UP000290958">
    <property type="component" value="Unassembled WGS sequence"/>
</dbReference>
<gene>
    <name evidence="2" type="ORF">EQG66_14780</name>
</gene>
<comment type="caution">
    <text evidence="2">The sequence shown here is derived from an EMBL/GenBank/DDBJ whole genome shotgun (WGS) entry which is preliminary data.</text>
</comment>
<evidence type="ECO:0000313" key="2">
    <source>
        <dbReference type="EMBL" id="RXR24956.1"/>
    </source>
</evidence>
<dbReference type="EMBL" id="SBKP01000025">
    <property type="protein sequence ID" value="RXR24956.1"/>
    <property type="molecule type" value="Genomic_DNA"/>
</dbReference>
<evidence type="ECO:0000313" key="3">
    <source>
        <dbReference type="Proteomes" id="UP000290958"/>
    </source>
</evidence>
<name>A0A4V1N349_9SPHN</name>
<feature type="transmembrane region" description="Helical" evidence="1">
    <location>
        <begin position="14"/>
        <end position="35"/>
    </location>
</feature>
<keyword evidence="1" id="KW-0472">Membrane</keyword>
<reference evidence="3" key="1">
    <citation type="submission" date="2019-01" db="EMBL/GenBank/DDBJ databases">
        <title>Cytophagaceae bacterium strain CAR-16.</title>
        <authorList>
            <person name="Chen W.-M."/>
        </authorList>
    </citation>
    <scope>NUCLEOTIDE SEQUENCE [LARGE SCALE GENOMIC DNA]</scope>
    <source>
        <strain evidence="3">CHR27</strain>
    </source>
</reference>
<dbReference type="AlphaFoldDB" id="A0A4V1N349"/>
<dbReference type="RefSeq" id="WP_129405287.1">
    <property type="nucleotide sequence ID" value="NZ_SBKP01000025.1"/>
</dbReference>
<keyword evidence="1" id="KW-0812">Transmembrane</keyword>
<keyword evidence="3" id="KW-1185">Reference proteome</keyword>
<feature type="transmembrane region" description="Helical" evidence="1">
    <location>
        <begin position="41"/>
        <end position="62"/>
    </location>
</feature>
<keyword evidence="1" id="KW-1133">Transmembrane helix</keyword>
<dbReference type="OrthoDB" id="8438314at2"/>
<evidence type="ECO:0000256" key="1">
    <source>
        <dbReference type="SAM" id="Phobius"/>
    </source>
</evidence>
<accession>A0A4V1N349</accession>
<proteinExistence type="predicted"/>
<protein>
    <submittedName>
        <fullName evidence="2">Uncharacterized protein</fullName>
    </submittedName>
</protein>
<organism evidence="2 3">
    <name type="scientific">Sphingobium fluviale</name>
    <dbReference type="NCBI Taxonomy" id="2506423"/>
    <lineage>
        <taxon>Bacteria</taxon>
        <taxon>Pseudomonadati</taxon>
        <taxon>Pseudomonadota</taxon>
        <taxon>Alphaproteobacteria</taxon>
        <taxon>Sphingomonadales</taxon>
        <taxon>Sphingomonadaceae</taxon>
        <taxon>Sphingobium</taxon>
    </lineage>
</organism>